<feature type="non-terminal residue" evidence="2">
    <location>
        <position position="108"/>
    </location>
</feature>
<reference evidence="2" key="1">
    <citation type="journal article" date="2014" name="PLoS ONE">
        <title>Transcriptome-Based Identification of ABC Transporters in the Western Tarnished Plant Bug Lygus hesperus.</title>
        <authorList>
            <person name="Hull J.J."/>
            <person name="Chaney K."/>
            <person name="Geib S.M."/>
            <person name="Fabrick J.A."/>
            <person name="Brent C.S."/>
            <person name="Walsh D."/>
            <person name="Lavine L.C."/>
        </authorList>
    </citation>
    <scope>NUCLEOTIDE SEQUENCE</scope>
</reference>
<organism evidence="2">
    <name type="scientific">Lygus hesperus</name>
    <name type="common">Western plant bug</name>
    <dbReference type="NCBI Taxonomy" id="30085"/>
    <lineage>
        <taxon>Eukaryota</taxon>
        <taxon>Metazoa</taxon>
        <taxon>Ecdysozoa</taxon>
        <taxon>Arthropoda</taxon>
        <taxon>Hexapoda</taxon>
        <taxon>Insecta</taxon>
        <taxon>Pterygota</taxon>
        <taxon>Neoptera</taxon>
        <taxon>Paraneoptera</taxon>
        <taxon>Hemiptera</taxon>
        <taxon>Heteroptera</taxon>
        <taxon>Panheteroptera</taxon>
        <taxon>Cimicomorpha</taxon>
        <taxon>Miridae</taxon>
        <taxon>Mirini</taxon>
        <taxon>Lygus</taxon>
    </lineage>
</organism>
<feature type="region of interest" description="Disordered" evidence="1">
    <location>
        <begin position="1"/>
        <end position="108"/>
    </location>
</feature>
<dbReference type="AlphaFoldDB" id="A0A0A9WZI3"/>
<protein>
    <submittedName>
        <fullName evidence="2">Uncharacterized protein</fullName>
    </submittedName>
</protein>
<proteinExistence type="predicted"/>
<accession>A0A0A9WZI3</accession>
<reference evidence="2" key="2">
    <citation type="submission" date="2014-07" db="EMBL/GenBank/DDBJ databases">
        <authorList>
            <person name="Hull J."/>
        </authorList>
    </citation>
    <scope>NUCLEOTIDE SEQUENCE</scope>
</reference>
<dbReference type="EMBL" id="GBHO01030758">
    <property type="protein sequence ID" value="JAG12846.1"/>
    <property type="molecule type" value="Transcribed_RNA"/>
</dbReference>
<evidence type="ECO:0000313" key="2">
    <source>
        <dbReference type="EMBL" id="JAG12846.1"/>
    </source>
</evidence>
<evidence type="ECO:0000256" key="1">
    <source>
        <dbReference type="SAM" id="MobiDB-lite"/>
    </source>
</evidence>
<name>A0A0A9WZI3_LYGHE</name>
<gene>
    <name evidence="2" type="ORF">CM83_16308</name>
</gene>
<feature type="compositionally biased region" description="Low complexity" evidence="1">
    <location>
        <begin position="1"/>
        <end position="14"/>
    </location>
</feature>
<sequence length="108" mass="11126">MGSALPSSTASTTAGLVSGPALPPHPDQVRSSGSGYPANFQYGHTDLIPGGVLQPQGGGMLAGPSPAFPPPPNMRPRYDAMFTGDPHQPPMNYGSAFNKPPNNNNNNN</sequence>